<dbReference type="EMBL" id="BGPR01011584">
    <property type="protein sequence ID" value="GBN52010.1"/>
    <property type="molecule type" value="Genomic_DNA"/>
</dbReference>
<feature type="chain" id="PRO_5021271971" evidence="1">
    <location>
        <begin position="17"/>
        <end position="96"/>
    </location>
</feature>
<sequence>MTFCLALLPVVGAAKTFDFPEKNERQNDLSLRARRLAGFPLTGRTNLAMLTTNMLMFDPDDIEPPIADHQVPNRASPIMKPSFCEWVSTVPLFTVK</sequence>
<gene>
    <name evidence="2" type="ORF">AVEN_52260_1</name>
</gene>
<organism evidence="2 3">
    <name type="scientific">Araneus ventricosus</name>
    <name type="common">Orbweaver spider</name>
    <name type="synonym">Epeira ventricosa</name>
    <dbReference type="NCBI Taxonomy" id="182803"/>
    <lineage>
        <taxon>Eukaryota</taxon>
        <taxon>Metazoa</taxon>
        <taxon>Ecdysozoa</taxon>
        <taxon>Arthropoda</taxon>
        <taxon>Chelicerata</taxon>
        <taxon>Arachnida</taxon>
        <taxon>Araneae</taxon>
        <taxon>Araneomorphae</taxon>
        <taxon>Entelegynae</taxon>
        <taxon>Araneoidea</taxon>
        <taxon>Araneidae</taxon>
        <taxon>Araneus</taxon>
    </lineage>
</organism>
<protein>
    <submittedName>
        <fullName evidence="2">Uncharacterized protein</fullName>
    </submittedName>
</protein>
<name>A0A4Y2PN82_ARAVE</name>
<evidence type="ECO:0000256" key="1">
    <source>
        <dbReference type="SAM" id="SignalP"/>
    </source>
</evidence>
<dbReference type="Proteomes" id="UP000499080">
    <property type="component" value="Unassembled WGS sequence"/>
</dbReference>
<comment type="caution">
    <text evidence="2">The sequence shown here is derived from an EMBL/GenBank/DDBJ whole genome shotgun (WGS) entry which is preliminary data.</text>
</comment>
<dbReference type="AlphaFoldDB" id="A0A4Y2PN82"/>
<feature type="signal peptide" evidence="1">
    <location>
        <begin position="1"/>
        <end position="16"/>
    </location>
</feature>
<keyword evidence="1" id="KW-0732">Signal</keyword>
<accession>A0A4Y2PN82</accession>
<proteinExistence type="predicted"/>
<evidence type="ECO:0000313" key="3">
    <source>
        <dbReference type="Proteomes" id="UP000499080"/>
    </source>
</evidence>
<evidence type="ECO:0000313" key="2">
    <source>
        <dbReference type="EMBL" id="GBN52010.1"/>
    </source>
</evidence>
<reference evidence="2 3" key="1">
    <citation type="journal article" date="2019" name="Sci. Rep.">
        <title>Orb-weaving spider Araneus ventricosus genome elucidates the spidroin gene catalogue.</title>
        <authorList>
            <person name="Kono N."/>
            <person name="Nakamura H."/>
            <person name="Ohtoshi R."/>
            <person name="Moran D.A.P."/>
            <person name="Shinohara A."/>
            <person name="Yoshida Y."/>
            <person name="Fujiwara M."/>
            <person name="Mori M."/>
            <person name="Tomita M."/>
            <person name="Arakawa K."/>
        </authorList>
    </citation>
    <scope>NUCLEOTIDE SEQUENCE [LARGE SCALE GENOMIC DNA]</scope>
</reference>
<keyword evidence="3" id="KW-1185">Reference proteome</keyword>